<feature type="transmembrane region" description="Helical" evidence="1">
    <location>
        <begin position="76"/>
        <end position="99"/>
    </location>
</feature>
<evidence type="ECO:0000256" key="1">
    <source>
        <dbReference type="SAM" id="Phobius"/>
    </source>
</evidence>
<evidence type="ECO:0000313" key="3">
    <source>
        <dbReference type="Proteomes" id="UP000035963"/>
    </source>
</evidence>
<keyword evidence="1" id="KW-0472">Membrane</keyword>
<comment type="caution">
    <text evidence="2">The sequence shown here is derived from an EMBL/GenBank/DDBJ whole genome shotgun (WGS) entry which is preliminary data.</text>
</comment>
<keyword evidence="1" id="KW-1133">Transmembrane helix</keyword>
<gene>
    <name evidence="2" type="ORF">EOS_40405</name>
</gene>
<protein>
    <submittedName>
        <fullName evidence="2">Uncharacterized protein</fullName>
    </submittedName>
</protein>
<dbReference type="AlphaFoldDB" id="A0A0J1FLS3"/>
<dbReference type="EMBL" id="AEJF01000246">
    <property type="protein sequence ID" value="KLU20658.1"/>
    <property type="molecule type" value="Genomic_DNA"/>
</dbReference>
<keyword evidence="1" id="KW-0812">Transmembrane</keyword>
<reference evidence="2 3" key="1">
    <citation type="journal article" date="2015" name="Genome Announc.">
        <title>Draft Genome Sequence of Burkholderia sp. Strain PML1(12), an Ectomycorrhizosphere-Inhabiting Bacterium with Effective Mineral-Weathering Ability.</title>
        <authorList>
            <person name="Uroz S."/>
            <person name="Oger P."/>
        </authorList>
    </citation>
    <scope>NUCLEOTIDE SEQUENCE [LARGE SCALE GENOMIC DNA]</scope>
    <source>
        <strain evidence="3">PML1(12)</strain>
    </source>
</reference>
<proteinExistence type="predicted"/>
<name>A0A0J1FLS3_9BURK</name>
<dbReference type="PATRIC" id="fig|908627.4.peg.9061"/>
<sequence>MEQTMQNRGWHHVYRAAKTLAALVVLGAALLAALWLASFFLYASLRINPLHAGIWGWLDAARAWRDGGLSKEGRRLAGSAIFGLLVAFGGPALGLCALWSRSAHRRLYGSARFASDAEIRAAGLL</sequence>
<dbReference type="Proteomes" id="UP000035963">
    <property type="component" value="Unassembled WGS sequence"/>
</dbReference>
<organism evidence="2 3">
    <name type="scientific">Caballeronia mineralivorans PML1(12)</name>
    <dbReference type="NCBI Taxonomy" id="908627"/>
    <lineage>
        <taxon>Bacteria</taxon>
        <taxon>Pseudomonadati</taxon>
        <taxon>Pseudomonadota</taxon>
        <taxon>Betaproteobacteria</taxon>
        <taxon>Burkholderiales</taxon>
        <taxon>Burkholderiaceae</taxon>
        <taxon>Caballeronia</taxon>
    </lineage>
</organism>
<keyword evidence="3" id="KW-1185">Reference proteome</keyword>
<evidence type="ECO:0000313" key="2">
    <source>
        <dbReference type="EMBL" id="KLU20658.1"/>
    </source>
</evidence>
<accession>A0A0J1FLS3</accession>
<feature type="transmembrane region" description="Helical" evidence="1">
    <location>
        <begin position="20"/>
        <end position="43"/>
    </location>
</feature>